<name>A0ABW8Q7U7_9NEIS</name>
<evidence type="ECO:0000313" key="2">
    <source>
        <dbReference type="Proteomes" id="UP001621964"/>
    </source>
</evidence>
<organism evidence="1 2">
    <name type="scientific">Neisseria oralis</name>
    <dbReference type="NCBI Taxonomy" id="1107316"/>
    <lineage>
        <taxon>Bacteria</taxon>
        <taxon>Pseudomonadati</taxon>
        <taxon>Pseudomonadota</taxon>
        <taxon>Betaproteobacteria</taxon>
        <taxon>Neisseriales</taxon>
        <taxon>Neisseriaceae</taxon>
        <taxon>Neisseria</taxon>
    </lineage>
</organism>
<proteinExistence type="predicted"/>
<protein>
    <submittedName>
        <fullName evidence="1">Molecular chaperone DnaJ</fullName>
    </submittedName>
</protein>
<keyword evidence="2" id="KW-1185">Reference proteome</keyword>
<reference evidence="1 2" key="1">
    <citation type="submission" date="2024-11" db="EMBL/GenBank/DDBJ databases">
        <authorList>
            <person name="Mikucki A.G."/>
            <person name="Kahler C.M."/>
        </authorList>
    </citation>
    <scope>NUCLEOTIDE SEQUENCE [LARGE SCALE GENOMIC DNA]</scope>
    <source>
        <strain evidence="1 2">EXNM717</strain>
    </source>
</reference>
<comment type="caution">
    <text evidence="1">The sequence shown here is derived from an EMBL/GenBank/DDBJ whole genome shotgun (WGS) entry which is preliminary data.</text>
</comment>
<accession>A0ABW8Q7U7</accession>
<dbReference type="RefSeq" id="WP_377079690.1">
    <property type="nucleotide sequence ID" value="NZ_JBJGEB010000012.1"/>
</dbReference>
<dbReference type="EMBL" id="JBJGEB010000012">
    <property type="protein sequence ID" value="MFK7642866.1"/>
    <property type="molecule type" value="Genomic_DNA"/>
</dbReference>
<sequence length="127" mass="14031">MTIDDLLERWAVWRSVRTDNGLGYAESALNRLMSGAVNTGGARPSSLPYGVDADSVFTLVDSAVMRLPRFHREVIKVHYSDGFNSRRTKAAECGCSGASFYRYLSDAEAMLAVSLRDSEASRLLNDF</sequence>
<gene>
    <name evidence="1" type="ORF">ACI43T_10270</name>
</gene>
<dbReference type="Proteomes" id="UP001621964">
    <property type="component" value="Unassembled WGS sequence"/>
</dbReference>
<evidence type="ECO:0000313" key="1">
    <source>
        <dbReference type="EMBL" id="MFK7642866.1"/>
    </source>
</evidence>